<evidence type="ECO:0000313" key="1">
    <source>
        <dbReference type="EMBL" id="JAH88115.1"/>
    </source>
</evidence>
<protein>
    <submittedName>
        <fullName evidence="1">Uncharacterized protein</fullName>
    </submittedName>
</protein>
<dbReference type="AlphaFoldDB" id="A0A0E9WEV9"/>
<proteinExistence type="predicted"/>
<organism evidence="1">
    <name type="scientific">Anguilla anguilla</name>
    <name type="common">European freshwater eel</name>
    <name type="synonym">Muraena anguilla</name>
    <dbReference type="NCBI Taxonomy" id="7936"/>
    <lineage>
        <taxon>Eukaryota</taxon>
        <taxon>Metazoa</taxon>
        <taxon>Chordata</taxon>
        <taxon>Craniata</taxon>
        <taxon>Vertebrata</taxon>
        <taxon>Euteleostomi</taxon>
        <taxon>Actinopterygii</taxon>
        <taxon>Neopterygii</taxon>
        <taxon>Teleostei</taxon>
        <taxon>Anguilliformes</taxon>
        <taxon>Anguillidae</taxon>
        <taxon>Anguilla</taxon>
    </lineage>
</organism>
<reference evidence="1" key="1">
    <citation type="submission" date="2014-11" db="EMBL/GenBank/DDBJ databases">
        <authorList>
            <person name="Amaro Gonzalez C."/>
        </authorList>
    </citation>
    <scope>NUCLEOTIDE SEQUENCE</scope>
</reference>
<sequence length="53" mass="5612">MGRCLCPVHMGKDTPVALCQLSGYDTLWGSCAAGLGIVLQQTSMKCPSVNKQL</sequence>
<dbReference type="EMBL" id="GBXM01020462">
    <property type="protein sequence ID" value="JAH88115.1"/>
    <property type="molecule type" value="Transcribed_RNA"/>
</dbReference>
<reference evidence="1" key="2">
    <citation type="journal article" date="2015" name="Fish Shellfish Immunol.">
        <title>Early steps in the European eel (Anguilla anguilla)-Vibrio vulnificus interaction in the gills: Role of the RtxA13 toxin.</title>
        <authorList>
            <person name="Callol A."/>
            <person name="Pajuelo D."/>
            <person name="Ebbesson L."/>
            <person name="Teles M."/>
            <person name="MacKenzie S."/>
            <person name="Amaro C."/>
        </authorList>
    </citation>
    <scope>NUCLEOTIDE SEQUENCE</scope>
</reference>
<name>A0A0E9WEV9_ANGAN</name>
<accession>A0A0E9WEV9</accession>